<gene>
    <name evidence="1" type="ORF">C7Y71_007175</name>
</gene>
<organism evidence="1 2">
    <name type="scientific">Pseudoprevotella muciniphila</name>
    <dbReference type="NCBI Taxonomy" id="2133944"/>
    <lineage>
        <taxon>Bacteria</taxon>
        <taxon>Pseudomonadati</taxon>
        <taxon>Bacteroidota</taxon>
        <taxon>Bacteroidia</taxon>
        <taxon>Bacteroidales</taxon>
        <taxon>Prevotellaceae</taxon>
        <taxon>Pseudoprevotella</taxon>
    </lineage>
</organism>
<name>A0A5P8E794_9BACT</name>
<dbReference type="KEGG" id="alq:C7Y71_007175"/>
<evidence type="ECO:0000313" key="2">
    <source>
        <dbReference type="Proteomes" id="UP000249375"/>
    </source>
</evidence>
<keyword evidence="2" id="KW-1185">Reference proteome</keyword>
<proteinExistence type="predicted"/>
<reference evidence="1 2" key="1">
    <citation type="submission" date="2018-11" db="EMBL/GenBank/DDBJ databases">
        <authorList>
            <person name="Na S.W."/>
            <person name="Baik M."/>
        </authorList>
    </citation>
    <scope>NUCLEOTIDE SEQUENCE [LARGE SCALE GENOMIC DNA]</scope>
    <source>
        <strain evidence="1 2">E39</strain>
    </source>
</reference>
<accession>A0A5P8E794</accession>
<dbReference type="Proteomes" id="UP000249375">
    <property type="component" value="Chromosome"/>
</dbReference>
<dbReference type="EMBL" id="CP033459">
    <property type="protein sequence ID" value="QFQ12816.1"/>
    <property type="molecule type" value="Genomic_DNA"/>
</dbReference>
<evidence type="ECO:0000313" key="1">
    <source>
        <dbReference type="EMBL" id="QFQ12816.1"/>
    </source>
</evidence>
<sequence>METAIDGHVDNFQNSMINHGFNVHPQTMEVKNNVRYMIGRFAGRPADLEIIYYKPLKMVYEVDAISHCMDAKDAKASLKGMKDFLKKWYRGAKVRSGKCRGEKSTDFHIYDNLGTEYGIIRLYMTASNRHQGAYDVVACFMDVPNTVKYVGSGY</sequence>
<protein>
    <submittedName>
        <fullName evidence="1">Uncharacterized protein</fullName>
    </submittedName>
</protein>
<dbReference type="AlphaFoldDB" id="A0A5P8E794"/>